<dbReference type="InterPro" id="IPR033855">
    <property type="entry name" value="Protein_C"/>
</dbReference>
<dbReference type="PANTHER" id="PTHR33209">
    <property type="entry name" value="PROTEASE 4"/>
    <property type="match status" value="1"/>
</dbReference>
<evidence type="ECO:0000256" key="3">
    <source>
        <dbReference type="ARBA" id="ARBA00022801"/>
    </source>
</evidence>
<protein>
    <submittedName>
        <fullName evidence="7">Capsid assembly protein</fullName>
    </submittedName>
</protein>
<dbReference type="GO" id="GO:0006508">
    <property type="term" value="P:proteolysis"/>
    <property type="evidence" value="ECO:0007669"/>
    <property type="project" value="UniProtKB-KW"/>
</dbReference>
<evidence type="ECO:0000256" key="1">
    <source>
        <dbReference type="ARBA" id="ARBA00008683"/>
    </source>
</evidence>
<dbReference type="Pfam" id="PF01343">
    <property type="entry name" value="Peptidase_S49"/>
    <property type="match status" value="1"/>
</dbReference>
<keyword evidence="4" id="KW-0720">Serine protease</keyword>
<reference evidence="7 8" key="1">
    <citation type="submission" date="2015-05" db="EMBL/GenBank/DDBJ databases">
        <title>Genome sequences of Pluralibacter gergoviae.</title>
        <authorList>
            <person name="Greninger A.L."/>
            <person name="Miller S."/>
        </authorList>
    </citation>
    <scope>NUCLEOTIDE SEQUENCE [LARGE SCALE GENOMIC DNA]</scope>
    <source>
        <strain evidence="7 8">JS81F13</strain>
    </source>
</reference>
<dbReference type="InterPro" id="IPR002142">
    <property type="entry name" value="Peptidase_S49"/>
</dbReference>
<dbReference type="EMBL" id="LDZF01000046">
    <property type="protein sequence ID" value="KMK08511.1"/>
    <property type="molecule type" value="Genomic_DNA"/>
</dbReference>
<evidence type="ECO:0000259" key="6">
    <source>
        <dbReference type="Pfam" id="PF01343"/>
    </source>
</evidence>
<evidence type="ECO:0000256" key="4">
    <source>
        <dbReference type="ARBA" id="ARBA00022825"/>
    </source>
</evidence>
<dbReference type="Proteomes" id="UP000036196">
    <property type="component" value="Unassembled WGS sequence"/>
</dbReference>
<feature type="domain" description="Peptidase S49" evidence="6">
    <location>
        <begin position="151"/>
        <end position="299"/>
    </location>
</feature>
<dbReference type="InterPro" id="IPR029045">
    <property type="entry name" value="ClpP/crotonase-like_dom_sf"/>
</dbReference>
<organism evidence="7 8">
    <name type="scientific">Pluralibacter gergoviae</name>
    <name type="common">Enterobacter gergoviae</name>
    <dbReference type="NCBI Taxonomy" id="61647"/>
    <lineage>
        <taxon>Bacteria</taxon>
        <taxon>Pseudomonadati</taxon>
        <taxon>Pseudomonadota</taxon>
        <taxon>Gammaproteobacteria</taxon>
        <taxon>Enterobacterales</taxon>
        <taxon>Enterobacteriaceae</taxon>
        <taxon>Pluralibacter</taxon>
    </lineage>
</organism>
<comment type="caution">
    <text evidence="7">The sequence shown here is derived from an EMBL/GenBank/DDBJ whole genome shotgun (WGS) entry which is preliminary data.</text>
</comment>
<accession>A0A0J5KLD0</accession>
<evidence type="ECO:0000256" key="5">
    <source>
        <dbReference type="SAM" id="MobiDB-lite"/>
    </source>
</evidence>
<gene>
    <name evidence="7" type="ORF">ABW06_24530</name>
</gene>
<name>A0A0J5KLD0_PLUGE</name>
<dbReference type="AlphaFoldDB" id="A0A0J5KLD0"/>
<dbReference type="Gene3D" id="6.20.330.10">
    <property type="match status" value="1"/>
</dbReference>
<keyword evidence="3" id="KW-0378">Hydrolase</keyword>
<dbReference type="CDD" id="cd07022">
    <property type="entry name" value="S49_Sppa_36K_type"/>
    <property type="match status" value="1"/>
</dbReference>
<comment type="similarity">
    <text evidence="1">Belongs to the peptidase S49 family.</text>
</comment>
<feature type="region of interest" description="Disordered" evidence="5">
    <location>
        <begin position="404"/>
        <end position="446"/>
    </location>
</feature>
<sequence length="446" mass="47063">MTPELRNLPHIASMAFNEPLLLEPAYARVFFCALAGQLGITRLTDTVSGTTLDAEQMAEPLMLFGNDEAGPRPVRGYQVEKGIAVLPVAGTLVSKTRSLQPYSGMTGYNGVIARLQQAISDPEVDGILLDMDTPGGMVAGAFDCADIIARARDKKPIWALANDMNCSAGQLIASAASRRLVTQTARTGSIGVMMAHSNYGQVLKSQGVEVTLIYSGEHKVDGNPYEKLPKDVREAFQARIDATRQMFAEKVAGYTGMSVQAVLDTEAAVFSGQESVDSGLADELVNNTDAIDVMREALDMKNTIHYGGSMNKPNAASAAINQPVVATSDSSPANNEIVATQPAAPLTQQAPDVAEQINAAVAAENGRIMGILNCEEAQGREAQARALAETPGMTVETAQRILAAAPQSAQARSETALDRQMESAPAALSANTPSSDEADDLLNTPV</sequence>
<dbReference type="Gene3D" id="3.90.226.10">
    <property type="entry name" value="2-enoyl-CoA Hydratase, Chain A, domain 1"/>
    <property type="match status" value="1"/>
</dbReference>
<dbReference type="GO" id="GO:0008236">
    <property type="term" value="F:serine-type peptidase activity"/>
    <property type="evidence" value="ECO:0007669"/>
    <property type="project" value="UniProtKB-KW"/>
</dbReference>
<proteinExistence type="inferred from homology"/>
<evidence type="ECO:0000313" key="8">
    <source>
        <dbReference type="Proteomes" id="UP000036196"/>
    </source>
</evidence>
<dbReference type="RefSeq" id="WP_048281067.1">
    <property type="nucleotide sequence ID" value="NZ_LDZF01000046.1"/>
</dbReference>
<keyword evidence="8" id="KW-1185">Reference proteome</keyword>
<evidence type="ECO:0000256" key="2">
    <source>
        <dbReference type="ARBA" id="ARBA00022670"/>
    </source>
</evidence>
<keyword evidence="2" id="KW-0645">Protease</keyword>
<dbReference type="PATRIC" id="fig|61647.15.peg.4122"/>
<evidence type="ECO:0000313" key="7">
    <source>
        <dbReference type="EMBL" id="KMK08511.1"/>
    </source>
</evidence>
<dbReference type="PANTHER" id="PTHR33209:SF1">
    <property type="entry name" value="PEPTIDASE S49 DOMAIN-CONTAINING PROTEIN"/>
    <property type="match status" value="1"/>
</dbReference>
<dbReference type="SUPFAM" id="SSF52096">
    <property type="entry name" value="ClpP/crotonase"/>
    <property type="match status" value="1"/>
</dbReference>